<evidence type="ECO:0000313" key="1">
    <source>
        <dbReference type="EMBL" id="AMQ12019.1"/>
    </source>
</evidence>
<accession>A0A142CN74</accession>
<proteinExistence type="predicted"/>
<keyword evidence="1" id="KW-0614">Plasmid</keyword>
<reference evidence="1" key="1">
    <citation type="journal article" date="2016" name="Nat. Microbiol.">
        <title>Global phylogeography and evolutionary history of Shigella dysenteriae type 1.</title>
        <authorList>
            <person name="Njamkepo E."/>
            <person name="Fawal N."/>
            <person name="Tran-Dien A."/>
            <person name="Hawkey J."/>
            <person name="Strockbine N."/>
            <person name="Jenkins C."/>
            <person name="Talukder K.A."/>
            <person name="Bercion R."/>
            <person name="Kuleshov K."/>
            <person name="Kolinska R."/>
            <person name="Russell J.E."/>
            <person name="Kaftyreva L."/>
            <person name="Accou-Demartin M."/>
            <person name="Karas A."/>
            <person name="Vandenberg O."/>
            <person name="Mather A.E."/>
            <person name="Mason C.J."/>
            <person name="Page A.J."/>
            <person name="Ramamurthy T."/>
            <person name="Bizet C."/>
            <person name="Gamian A."/>
            <person name="Carle I."/>
            <person name="Sow A.G."/>
            <person name="Bouchier C."/>
            <person name="Wester A.L."/>
            <person name="Lejay-Collin M."/>
            <person name="Fonkoua M.C."/>
            <person name="Hello S.L."/>
            <person name="Blaser M.J."/>
            <person name="Jernberg C."/>
            <person name="Ruckly C."/>
            <person name="Merens A."/>
            <person name="Page A.L."/>
            <person name="Aslett M."/>
            <person name="Roggentin P."/>
            <person name="Fruth A."/>
            <person name="Denamur E."/>
            <person name="Venkatesan M."/>
            <person name="Bercovier H."/>
            <person name="Bodhidatta L."/>
            <person name="Chiou C.S."/>
            <person name="Clermont D."/>
            <person name="Colonna B."/>
            <person name="Egorova S."/>
            <person name="Pazhani G.P."/>
            <person name="Ezernitchi A.V."/>
            <person name="Guigon G."/>
            <person name="Harris S.R."/>
            <person name="Izumiya H."/>
            <person name="Korzeniowska-Kowal A."/>
            <person name="Lutynska A."/>
            <person name="Gouali M."/>
            <person name="Grimont F."/>
            <person name="Langendorf C."/>
            <person name="Marejkova M."/>
            <person name="Peterson L.A."/>
            <person name="Perez-Perez G."/>
            <person name="Ngandjio A."/>
            <person name="Podkolzin A."/>
            <person name="Souche E."/>
            <person name="Makarova M."/>
            <person name="Shipulin G.A."/>
            <person name="Ye C."/>
            <person name="Zemlickova H."/>
            <person name="Herpay M."/>
            <person name="Grimont P.A."/>
            <person name="Parkhill J."/>
            <person name="Sansonetti P."/>
            <person name="Holt K.E."/>
            <person name="Brisse S."/>
            <person name="Thomson N.R."/>
            <person name="Weill F.X."/>
        </authorList>
    </citation>
    <scope>NUCLEOTIDE SEQUENCE</scope>
    <source>
        <strain evidence="1">93-531-1</strain>
        <plasmid evidence="1">p93-531-1</plasmid>
    </source>
</reference>
<name>A0A142CN74_SHIDY</name>
<dbReference type="AlphaFoldDB" id="A0A142CN74"/>
<protein>
    <submittedName>
        <fullName evidence="1">Uncharacterized protein</fullName>
    </submittedName>
</protein>
<organism evidence="1">
    <name type="scientific">Shigella dysenteriae 1</name>
    <dbReference type="NCBI Taxonomy" id="984897"/>
    <lineage>
        <taxon>Bacteria</taxon>
        <taxon>Pseudomonadati</taxon>
        <taxon>Pseudomonadota</taxon>
        <taxon>Gammaproteobacteria</taxon>
        <taxon>Enterobacterales</taxon>
        <taxon>Enterobacteriaceae</taxon>
        <taxon>Shigella</taxon>
    </lineage>
</organism>
<dbReference type="EMBL" id="KT754165">
    <property type="protein sequence ID" value="AMQ12019.1"/>
    <property type="molecule type" value="Genomic_DNA"/>
</dbReference>
<geneLocation type="plasmid" evidence="1">
    <name>p93-531-1</name>
</geneLocation>
<sequence length="62" mass="6736">MVVSNEAAESDSGLLCDTLGRGIAGSVDLCIVEMKWSHKSIGKRIYHVDIKGILLKHEKILG</sequence>